<dbReference type="GO" id="GO:0016491">
    <property type="term" value="F:oxidoreductase activity"/>
    <property type="evidence" value="ECO:0007669"/>
    <property type="project" value="InterPro"/>
</dbReference>
<reference evidence="3 4" key="1">
    <citation type="submission" date="2015-03" db="EMBL/GenBank/DDBJ databases">
        <authorList>
            <person name="Murphy D."/>
        </authorList>
    </citation>
    <scope>NUCLEOTIDE SEQUENCE [LARGE SCALE GENOMIC DNA]</scope>
    <source>
        <strain evidence="3 4">FCF326</strain>
    </source>
</reference>
<dbReference type="InterPro" id="IPR051470">
    <property type="entry name" value="Thiol:disulfide_interchange"/>
</dbReference>
<dbReference type="Pfam" id="PF01323">
    <property type="entry name" value="DSBA"/>
    <property type="match status" value="1"/>
</dbReference>
<feature type="chain" id="PRO_5006692718" evidence="1">
    <location>
        <begin position="25"/>
        <end position="247"/>
    </location>
</feature>
<evidence type="ECO:0000256" key="1">
    <source>
        <dbReference type="SAM" id="SignalP"/>
    </source>
</evidence>
<dbReference type="InterPro" id="IPR041205">
    <property type="entry name" value="ScsC_N"/>
</dbReference>
<dbReference type="Gene3D" id="3.40.30.10">
    <property type="entry name" value="Glutaredoxin"/>
    <property type="match status" value="1"/>
</dbReference>
<feature type="domain" description="Thioredoxin" evidence="2">
    <location>
        <begin position="64"/>
        <end position="243"/>
    </location>
</feature>
<accession>A0A0T9LPJ2</accession>
<evidence type="ECO:0000313" key="4">
    <source>
        <dbReference type="Proteomes" id="UP000045824"/>
    </source>
</evidence>
<dbReference type="InterPro" id="IPR001853">
    <property type="entry name" value="DSBA-like_thioredoxin_dom"/>
</dbReference>
<protein>
    <submittedName>
        <fullName evidence="3">Putative metal resistance protein</fullName>
    </submittedName>
</protein>
<sequence length="247" mass="27340">MSLLIVMRKLTVLLLVLFSTPLWAATPFTPEQEVRIKELIRETLISNPDILEQSVNAWQQQANEAQGQQLSQFIAANKQALYQDPGSPRFGATTPQLTLVSFTDYNCPFCKTFDPLLEKLVKDYPQVAVVIKPLPFKGESSVTSARLALTLWQQHPDQWMAFHQRLMAKKGLHDASSIAAAQKKTGVTAVEASEQSLNVLRSNLKLAEQLGIQGTPATLIGDQMIPGAISYQELEEIVKQQLAQAGK</sequence>
<dbReference type="EMBL" id="CPYI01000013">
    <property type="protein sequence ID" value="CNF13057.1"/>
    <property type="molecule type" value="Genomic_DNA"/>
</dbReference>
<gene>
    <name evidence="3" type="primary">bdbD</name>
    <name evidence="3" type="ORF">ERS008491_03130</name>
</gene>
<dbReference type="InterPro" id="IPR013766">
    <property type="entry name" value="Thioredoxin_domain"/>
</dbReference>
<dbReference type="Pfam" id="PF18312">
    <property type="entry name" value="ScsC_N"/>
    <property type="match status" value="1"/>
</dbReference>
<proteinExistence type="predicted"/>
<dbReference type="InterPro" id="IPR036249">
    <property type="entry name" value="Thioredoxin-like_sf"/>
</dbReference>
<name>A0A0T9LPJ2_YERKR</name>
<dbReference type="PROSITE" id="PS51352">
    <property type="entry name" value="THIOREDOXIN_2"/>
    <property type="match status" value="1"/>
</dbReference>
<dbReference type="CDD" id="cd03023">
    <property type="entry name" value="DsbA_Com1_like"/>
    <property type="match status" value="1"/>
</dbReference>
<dbReference type="PANTHER" id="PTHR35272:SF3">
    <property type="entry name" value="THIOL:DISULFIDE INTERCHANGE PROTEIN DSBC"/>
    <property type="match status" value="1"/>
</dbReference>
<feature type="signal peptide" evidence="1">
    <location>
        <begin position="1"/>
        <end position="24"/>
    </location>
</feature>
<evidence type="ECO:0000313" key="3">
    <source>
        <dbReference type="EMBL" id="CNF13057.1"/>
    </source>
</evidence>
<dbReference type="AlphaFoldDB" id="A0A0T9LPJ2"/>
<evidence type="ECO:0000259" key="2">
    <source>
        <dbReference type="PROSITE" id="PS51352"/>
    </source>
</evidence>
<dbReference type="SUPFAM" id="SSF52833">
    <property type="entry name" value="Thioredoxin-like"/>
    <property type="match status" value="1"/>
</dbReference>
<dbReference type="Proteomes" id="UP000045824">
    <property type="component" value="Unassembled WGS sequence"/>
</dbReference>
<dbReference type="PANTHER" id="PTHR35272">
    <property type="entry name" value="THIOL:DISULFIDE INTERCHANGE PROTEIN DSBC-RELATED"/>
    <property type="match status" value="1"/>
</dbReference>
<organism evidence="3 4">
    <name type="scientific">Yersinia kristensenii</name>
    <dbReference type="NCBI Taxonomy" id="28152"/>
    <lineage>
        <taxon>Bacteria</taxon>
        <taxon>Pseudomonadati</taxon>
        <taxon>Pseudomonadota</taxon>
        <taxon>Gammaproteobacteria</taxon>
        <taxon>Enterobacterales</taxon>
        <taxon>Yersiniaceae</taxon>
        <taxon>Yersinia</taxon>
    </lineage>
</organism>
<keyword evidence="1" id="KW-0732">Signal</keyword>